<dbReference type="PANTHER" id="PTHR43179">
    <property type="entry name" value="RHAMNOSYLTRANSFERASE WBBL"/>
    <property type="match status" value="1"/>
</dbReference>
<name>A0ABS2SYR9_9BACI</name>
<feature type="domain" description="Glycosyltransferase 2-like" evidence="1">
    <location>
        <begin position="4"/>
        <end position="171"/>
    </location>
</feature>
<dbReference type="CDD" id="cd02440">
    <property type="entry name" value="AdoMet_MTases"/>
    <property type="match status" value="1"/>
</dbReference>
<organism evidence="2 3">
    <name type="scientific">Shouchella xiaoxiensis</name>
    <dbReference type="NCBI Taxonomy" id="766895"/>
    <lineage>
        <taxon>Bacteria</taxon>
        <taxon>Bacillati</taxon>
        <taxon>Bacillota</taxon>
        <taxon>Bacilli</taxon>
        <taxon>Bacillales</taxon>
        <taxon>Bacillaceae</taxon>
        <taxon>Shouchella</taxon>
    </lineage>
</organism>
<dbReference type="InterPro" id="IPR001173">
    <property type="entry name" value="Glyco_trans_2-like"/>
</dbReference>
<dbReference type="InterPro" id="IPR029044">
    <property type="entry name" value="Nucleotide-diphossugar_trans"/>
</dbReference>
<dbReference type="Pfam" id="PF00535">
    <property type="entry name" value="Glycos_transf_2"/>
    <property type="match status" value="1"/>
</dbReference>
<dbReference type="PANTHER" id="PTHR43179:SF7">
    <property type="entry name" value="RHAMNOSYLTRANSFERASE WBBL"/>
    <property type="match status" value="1"/>
</dbReference>
<dbReference type="Gene3D" id="3.90.550.10">
    <property type="entry name" value="Spore Coat Polysaccharide Biosynthesis Protein SpsA, Chain A"/>
    <property type="match status" value="1"/>
</dbReference>
<reference evidence="2" key="1">
    <citation type="submission" date="2021-01" db="EMBL/GenBank/DDBJ databases">
        <title>Genomic Encyclopedia of Type Strains, Phase IV (KMG-IV): sequencing the most valuable type-strain genomes for metagenomic binning, comparative biology and taxonomic classification.</title>
        <authorList>
            <person name="Goeker M."/>
        </authorList>
    </citation>
    <scope>NUCLEOTIDE SEQUENCE</scope>
    <source>
        <strain evidence="2">DSM 21943</strain>
    </source>
</reference>
<comment type="caution">
    <text evidence="2">The sequence shown here is derived from an EMBL/GenBank/DDBJ whole genome shotgun (WGS) entry which is preliminary data.</text>
</comment>
<dbReference type="CDD" id="cd04186">
    <property type="entry name" value="GT_2_like_c"/>
    <property type="match status" value="1"/>
</dbReference>
<gene>
    <name evidence="2" type="ORF">JOC54_003627</name>
</gene>
<dbReference type="Proteomes" id="UP001179280">
    <property type="component" value="Unassembled WGS sequence"/>
</dbReference>
<dbReference type="RefSeq" id="WP_204467896.1">
    <property type="nucleotide sequence ID" value="NZ_JAFBCV010000013.1"/>
</dbReference>
<proteinExistence type="predicted"/>
<dbReference type="Pfam" id="PF13489">
    <property type="entry name" value="Methyltransf_23"/>
    <property type="match status" value="1"/>
</dbReference>
<evidence type="ECO:0000259" key="1">
    <source>
        <dbReference type="Pfam" id="PF00535"/>
    </source>
</evidence>
<dbReference type="SUPFAM" id="SSF53448">
    <property type="entry name" value="Nucleotide-diphospho-sugar transferases"/>
    <property type="match status" value="1"/>
</dbReference>
<evidence type="ECO:0000313" key="2">
    <source>
        <dbReference type="EMBL" id="MBM7840346.1"/>
    </source>
</evidence>
<sequence>MKTSIVILTYNQLELTKLCLTSLFKHTDLSETEIIIVDNGSTDGTQAHLNKENRITFIENQTNQGFAKACNQGVKMAKGEDILFLNNDTIVTDNWLVRLRKLLHSEKTIGMVGPMSNYVSGSQLIDDPYTSLDQVDEYAKKRRKKYDQQHKYVLRLVGFCLLVKRTVIEKIGGFDEQFAIGSFEDDDYCLRAVSAGFKLAIALDTHVHHHGHATFTGSPEINFNQTYLENRARYVAKWGIDVTYFMHARPELVDLVPKDAKRVLDIGCGAGATGLELINRQNCRLSGIEGNPDMAKVASSYYEHISVLDLDNELPTFEPDSFDVLLFADVLEHLKDPWKIVKHYATFLKQGGSIIASIPNISHAEALLPLLMGRFDYTSAGILDKTHLRFFTPQTILSLFPQQEYDVRQQFSTHVPTDVNVRTFFYELRLLGQKFGFDFSTIADDSQIYQSIIRLKKR</sequence>
<keyword evidence="3" id="KW-1185">Reference proteome</keyword>
<dbReference type="InterPro" id="IPR029063">
    <property type="entry name" value="SAM-dependent_MTases_sf"/>
</dbReference>
<evidence type="ECO:0000313" key="3">
    <source>
        <dbReference type="Proteomes" id="UP001179280"/>
    </source>
</evidence>
<dbReference type="Gene3D" id="3.40.50.150">
    <property type="entry name" value="Vaccinia Virus protein VP39"/>
    <property type="match status" value="1"/>
</dbReference>
<accession>A0ABS2SYR9</accession>
<dbReference type="SUPFAM" id="SSF53335">
    <property type="entry name" value="S-adenosyl-L-methionine-dependent methyltransferases"/>
    <property type="match status" value="1"/>
</dbReference>
<dbReference type="EMBL" id="JAFBCV010000013">
    <property type="protein sequence ID" value="MBM7840346.1"/>
    <property type="molecule type" value="Genomic_DNA"/>
</dbReference>
<protein>
    <submittedName>
        <fullName evidence="2">GT2 family glycosyltransferase</fullName>
    </submittedName>
</protein>